<dbReference type="RefSeq" id="WP_284989934.1">
    <property type="nucleotide sequence ID" value="NZ_JAUSRG010000007.1"/>
</dbReference>
<accession>A0AAW8DDC4</accession>
<dbReference type="EMBL" id="JAUSTF010000007">
    <property type="protein sequence ID" value="MDQ0181787.1"/>
    <property type="molecule type" value="Genomic_DNA"/>
</dbReference>
<dbReference type="Proteomes" id="UP001230951">
    <property type="component" value="Unassembled WGS sequence"/>
</dbReference>
<reference evidence="1 3" key="1">
    <citation type="submission" date="2023-07" db="EMBL/GenBank/DDBJ databases">
        <title>Sorghum-associated microbial communities from plants grown in Nebraska, USA.</title>
        <authorList>
            <person name="Schachtman D."/>
        </authorList>
    </citation>
    <scope>NUCLEOTIDE SEQUENCE</scope>
    <source>
        <strain evidence="1">DS1006</strain>
        <strain evidence="2 3">DS1016</strain>
    </source>
</reference>
<gene>
    <name evidence="1" type="ORF">J2S90_002676</name>
    <name evidence="2" type="ORF">J2S93_003226</name>
</gene>
<evidence type="ECO:0000313" key="3">
    <source>
        <dbReference type="Proteomes" id="UP001230951"/>
    </source>
</evidence>
<evidence type="ECO:0000313" key="4">
    <source>
        <dbReference type="Proteomes" id="UP001242995"/>
    </source>
</evidence>
<sequence>MTTKLRSGRKRALLTGGSLLGVTALLTAAAFTDFANLNIGNGSADSGVGGNNRFNIQVVGTDTAGLPVPGTWQEANTAAGVNVKVPGADLITPGDTVSVSIPFRNESPALGAAITFGLQDRAGYTSSPALVSALRYSVTLDGKAIATNVKQADVTALDLGTYTAGKEGVLGVSINLPDQGSAAANNALQGQVSYVQAHFDASSVK</sequence>
<protein>
    <recommendedName>
        <fullName evidence="5">Alternate-type signal peptide domain-containing protein</fullName>
    </recommendedName>
</protein>
<dbReference type="EMBL" id="JAUSRG010000007">
    <property type="protein sequence ID" value="MDP9905705.1"/>
    <property type="molecule type" value="Genomic_DNA"/>
</dbReference>
<evidence type="ECO:0000313" key="2">
    <source>
        <dbReference type="EMBL" id="MDQ0181787.1"/>
    </source>
</evidence>
<keyword evidence="3" id="KW-1185">Reference proteome</keyword>
<name>A0AAW8DDC4_9MICC</name>
<dbReference type="Proteomes" id="UP001242995">
    <property type="component" value="Unassembled WGS sequence"/>
</dbReference>
<proteinExistence type="predicted"/>
<evidence type="ECO:0000313" key="1">
    <source>
        <dbReference type="EMBL" id="MDP9905705.1"/>
    </source>
</evidence>
<dbReference type="AlphaFoldDB" id="A0AAW8DDC4"/>
<comment type="caution">
    <text evidence="1">The sequence shown here is derived from an EMBL/GenBank/DDBJ whole genome shotgun (WGS) entry which is preliminary data.</text>
</comment>
<evidence type="ECO:0008006" key="5">
    <source>
        <dbReference type="Google" id="ProtNLM"/>
    </source>
</evidence>
<organism evidence="1 4">
    <name type="scientific">Arthrobacter bambusae</name>
    <dbReference type="NCBI Taxonomy" id="1338426"/>
    <lineage>
        <taxon>Bacteria</taxon>
        <taxon>Bacillati</taxon>
        <taxon>Actinomycetota</taxon>
        <taxon>Actinomycetes</taxon>
        <taxon>Micrococcales</taxon>
        <taxon>Micrococcaceae</taxon>
        <taxon>Arthrobacter</taxon>
    </lineage>
</organism>